<accession>A0A8J4BFB5</accession>
<dbReference type="AlphaFoldDB" id="A0A8J4BFB5"/>
<evidence type="ECO:0000256" key="1">
    <source>
        <dbReference type="SAM" id="MobiDB-lite"/>
    </source>
</evidence>
<evidence type="ECO:0000313" key="2">
    <source>
        <dbReference type="EMBL" id="GIL60165.1"/>
    </source>
</evidence>
<gene>
    <name evidence="2" type="ORF">Vafri_14796</name>
</gene>
<evidence type="ECO:0000313" key="3">
    <source>
        <dbReference type="Proteomes" id="UP000747399"/>
    </source>
</evidence>
<reference evidence="2" key="1">
    <citation type="journal article" date="2021" name="Proc. Natl. Acad. Sci. U.S.A.">
        <title>Three genomes in the algal genus Volvox reveal the fate of a haploid sex-determining region after a transition to homothallism.</title>
        <authorList>
            <person name="Yamamoto K."/>
            <person name="Hamaji T."/>
            <person name="Kawai-Toyooka H."/>
            <person name="Matsuzaki R."/>
            <person name="Takahashi F."/>
            <person name="Nishimura Y."/>
            <person name="Kawachi M."/>
            <person name="Noguchi H."/>
            <person name="Minakuchi Y."/>
            <person name="Umen J.G."/>
            <person name="Toyoda A."/>
            <person name="Nozaki H."/>
        </authorList>
    </citation>
    <scope>NUCLEOTIDE SEQUENCE</scope>
    <source>
        <strain evidence="2">NIES-3780</strain>
    </source>
</reference>
<sequence length="131" mass="14019">MYSTAPALSTPTAIASIRPFLMFLMLYLPPPDLVLVFINEFPAVYSCKACPTYRLHAHVTTTAMPGSAPGQYWLMISRDIPLQLKPPQRLPRPSPQSHCTSTSTGSVPPVAAAAHDSSFIIGSGGGESFSN</sequence>
<proteinExistence type="predicted"/>
<name>A0A8J4BFB5_9CHLO</name>
<comment type="caution">
    <text evidence="2">The sequence shown here is derived from an EMBL/GenBank/DDBJ whole genome shotgun (WGS) entry which is preliminary data.</text>
</comment>
<feature type="region of interest" description="Disordered" evidence="1">
    <location>
        <begin position="85"/>
        <end position="107"/>
    </location>
</feature>
<organism evidence="2 3">
    <name type="scientific">Volvox africanus</name>
    <dbReference type="NCBI Taxonomy" id="51714"/>
    <lineage>
        <taxon>Eukaryota</taxon>
        <taxon>Viridiplantae</taxon>
        <taxon>Chlorophyta</taxon>
        <taxon>core chlorophytes</taxon>
        <taxon>Chlorophyceae</taxon>
        <taxon>CS clade</taxon>
        <taxon>Chlamydomonadales</taxon>
        <taxon>Volvocaceae</taxon>
        <taxon>Volvox</taxon>
    </lineage>
</organism>
<protein>
    <submittedName>
        <fullName evidence="2">Uncharacterized protein</fullName>
    </submittedName>
</protein>
<keyword evidence="3" id="KW-1185">Reference proteome</keyword>
<dbReference type="Proteomes" id="UP000747399">
    <property type="component" value="Unassembled WGS sequence"/>
</dbReference>
<dbReference type="EMBL" id="BNCO01000038">
    <property type="protein sequence ID" value="GIL60165.1"/>
    <property type="molecule type" value="Genomic_DNA"/>
</dbReference>